<dbReference type="Proteomes" id="UP000075621">
    <property type="component" value="Unassembled WGS sequence"/>
</dbReference>
<gene>
    <name evidence="1" type="ORF">A2I98_09000</name>
</gene>
<comment type="caution">
    <text evidence="1">The sequence shown here is derived from an EMBL/GenBank/DDBJ whole genome shotgun (WGS) entry which is preliminary data.</text>
</comment>
<evidence type="ECO:0008006" key="3">
    <source>
        <dbReference type="Google" id="ProtNLM"/>
    </source>
</evidence>
<proteinExistence type="predicted"/>
<sequence length="218" mass="24117">MSFKLISFCYCIPVLFLNGCDEEVSLFSSSKTPLVAKNENANLPATATKQKHLVVEGLIEGIVPSHCKRGETAYINAKMQKVIRNPTAKVTYTLKPTDNILSVCVANDNSAITYRYGTEQKIGLEYTATAAQPFGSYYRQIGKVGESILFFNKGNYYYYIINAGGMGSGVSVNVYKNKTLIEEFFSGNEAYNDFVIASNLDLPKSLAIELQPHINTMQ</sequence>
<name>A0ABR5VUS8_9GAMM</name>
<accession>A0ABR5VUS8</accession>
<dbReference type="RefSeq" id="WP_064384968.1">
    <property type="nucleotide sequence ID" value="NZ_LVCM01000008.1"/>
</dbReference>
<reference evidence="1 2" key="1">
    <citation type="submission" date="2016-03" db="EMBL/GenBank/DDBJ databases">
        <authorList>
            <person name="Zhang H."/>
            <person name="Liu R."/>
            <person name="Wang M."/>
            <person name="Wang H."/>
            <person name="Wang L."/>
            <person name="Song L."/>
        </authorList>
    </citation>
    <scope>NUCLEOTIDE SEQUENCE [LARGE SCALE GENOMIC DNA]</scope>
    <source>
        <strain evidence="1 2">DSM 16098</strain>
    </source>
</reference>
<dbReference type="EMBL" id="LVCM01000008">
    <property type="protein sequence ID" value="KYL34674.1"/>
    <property type="molecule type" value="Genomic_DNA"/>
</dbReference>
<protein>
    <recommendedName>
        <fullName evidence="3">Lipoprotein</fullName>
    </recommendedName>
</protein>
<evidence type="ECO:0000313" key="1">
    <source>
        <dbReference type="EMBL" id="KYL34674.1"/>
    </source>
</evidence>
<organism evidence="1 2">
    <name type="scientific">Pseudoalteromonas agarivorans</name>
    <dbReference type="NCBI Taxonomy" id="176102"/>
    <lineage>
        <taxon>Bacteria</taxon>
        <taxon>Pseudomonadati</taxon>
        <taxon>Pseudomonadota</taxon>
        <taxon>Gammaproteobacteria</taxon>
        <taxon>Alteromonadales</taxon>
        <taxon>Pseudoalteromonadaceae</taxon>
        <taxon>Pseudoalteromonas</taxon>
    </lineage>
</organism>
<evidence type="ECO:0000313" key="2">
    <source>
        <dbReference type="Proteomes" id="UP000075621"/>
    </source>
</evidence>